<dbReference type="Gene3D" id="3.50.50.60">
    <property type="entry name" value="FAD/NAD(P)-binding domain"/>
    <property type="match status" value="1"/>
</dbReference>
<organism evidence="10">
    <name type="scientific">Dissoconium aciculare CBS 342.82</name>
    <dbReference type="NCBI Taxonomy" id="1314786"/>
    <lineage>
        <taxon>Eukaryota</taxon>
        <taxon>Fungi</taxon>
        <taxon>Dikarya</taxon>
        <taxon>Ascomycota</taxon>
        <taxon>Pezizomycotina</taxon>
        <taxon>Dothideomycetes</taxon>
        <taxon>Dothideomycetidae</taxon>
        <taxon>Mycosphaerellales</taxon>
        <taxon>Dissoconiaceae</taxon>
        <taxon>Dissoconium</taxon>
    </lineage>
</organism>
<dbReference type="InterPro" id="IPR007867">
    <property type="entry name" value="GMC_OxRtase_C"/>
</dbReference>
<comment type="similarity">
    <text evidence="2">Belongs to the GMC oxidoreductase family.</text>
</comment>
<protein>
    <submittedName>
        <fullName evidence="10">GMC oxidoreductase</fullName>
    </submittedName>
</protein>
<evidence type="ECO:0000313" key="9">
    <source>
        <dbReference type="Proteomes" id="UP000504637"/>
    </source>
</evidence>
<dbReference type="GO" id="GO:0016614">
    <property type="term" value="F:oxidoreductase activity, acting on CH-OH group of donors"/>
    <property type="evidence" value="ECO:0007669"/>
    <property type="project" value="InterPro"/>
</dbReference>
<evidence type="ECO:0000256" key="7">
    <source>
        <dbReference type="SAM" id="Phobius"/>
    </source>
</evidence>
<reference evidence="10" key="3">
    <citation type="submission" date="2025-08" db="UniProtKB">
        <authorList>
            <consortium name="RefSeq"/>
        </authorList>
    </citation>
    <scope>IDENTIFICATION</scope>
    <source>
        <strain evidence="10">CBS 342.82</strain>
    </source>
</reference>
<comment type="cofactor">
    <cofactor evidence="1 6">
        <name>FAD</name>
        <dbReference type="ChEBI" id="CHEBI:57692"/>
    </cofactor>
</comment>
<feature type="transmembrane region" description="Helical" evidence="7">
    <location>
        <begin position="7"/>
        <end position="28"/>
    </location>
</feature>
<dbReference type="AlphaFoldDB" id="A0A6J3LP83"/>
<dbReference type="GO" id="GO:0050660">
    <property type="term" value="F:flavin adenine dinucleotide binding"/>
    <property type="evidence" value="ECO:0007669"/>
    <property type="project" value="InterPro"/>
</dbReference>
<dbReference type="PROSITE" id="PS00624">
    <property type="entry name" value="GMC_OXRED_2"/>
    <property type="match status" value="1"/>
</dbReference>
<evidence type="ECO:0000256" key="5">
    <source>
        <dbReference type="PIRSR" id="PIRSR000137-1"/>
    </source>
</evidence>
<accession>A0A6J3LP83</accession>
<keyword evidence="7" id="KW-0472">Membrane</keyword>
<feature type="active site" description="Proton acceptor" evidence="5">
    <location>
        <position position="615"/>
    </location>
</feature>
<feature type="active site" description="Proton donor" evidence="5">
    <location>
        <position position="571"/>
    </location>
</feature>
<dbReference type="Pfam" id="PF00732">
    <property type="entry name" value="GMC_oxred_N"/>
    <property type="match status" value="1"/>
</dbReference>
<feature type="binding site" evidence="6">
    <location>
        <position position="297"/>
    </location>
    <ligand>
        <name>FAD</name>
        <dbReference type="ChEBI" id="CHEBI:57692"/>
    </ligand>
</feature>
<evidence type="ECO:0000256" key="6">
    <source>
        <dbReference type="PIRSR" id="PIRSR000137-2"/>
    </source>
</evidence>
<dbReference type="PIRSF" id="PIRSF000137">
    <property type="entry name" value="Alcohol_oxidase"/>
    <property type="match status" value="1"/>
</dbReference>
<keyword evidence="4 6" id="KW-0274">FAD</keyword>
<feature type="domain" description="Glucose-methanol-choline oxidoreductase N-terminal" evidence="8">
    <location>
        <begin position="339"/>
        <end position="353"/>
    </location>
</feature>
<dbReference type="InterPro" id="IPR000172">
    <property type="entry name" value="GMC_OxRdtase_N"/>
</dbReference>
<keyword evidence="7" id="KW-0812">Transmembrane</keyword>
<dbReference type="InterPro" id="IPR036188">
    <property type="entry name" value="FAD/NAD-bd_sf"/>
</dbReference>
<name>A0A6J3LP83_9PEZI</name>
<evidence type="ECO:0000256" key="1">
    <source>
        <dbReference type="ARBA" id="ARBA00001974"/>
    </source>
</evidence>
<evidence type="ECO:0000313" key="10">
    <source>
        <dbReference type="RefSeq" id="XP_033454812.1"/>
    </source>
</evidence>
<evidence type="ECO:0000256" key="2">
    <source>
        <dbReference type="ARBA" id="ARBA00010790"/>
    </source>
</evidence>
<dbReference type="SUPFAM" id="SSF51905">
    <property type="entry name" value="FAD/NAD(P)-binding domain"/>
    <property type="match status" value="1"/>
</dbReference>
<dbReference type="PANTHER" id="PTHR11552:SF147">
    <property type="entry name" value="CHOLINE DEHYDROGENASE, MITOCHONDRIAL"/>
    <property type="match status" value="1"/>
</dbReference>
<dbReference type="Gene3D" id="3.30.560.10">
    <property type="entry name" value="Glucose Oxidase, domain 3"/>
    <property type="match status" value="1"/>
</dbReference>
<keyword evidence="9" id="KW-1185">Reference proteome</keyword>
<evidence type="ECO:0000259" key="8">
    <source>
        <dbReference type="PROSITE" id="PS00624"/>
    </source>
</evidence>
<sequence length="635" mass="68799">MSHSPDVRAYAQLAGALALGLGTVYILLKLAREGLHRLFPSYIPGEPNTALLASPRPNAGEVSAKDLENAREYDYVIIGTGTAGCVLASRLTEDANSSVLAIEAGHSDLKQLFSRIPAGFGRLFGTSADWNFYTEKDPGCNDRKLYWPRGKMLGGCSSINAMIYNKGAPADFNEWESLGNKGWAYSSVSKYMKKAETFDHSERSALTQEDVKEHGSNGPWKTGYSHLAPLSKLFIDACQAVGIPATPDWNTSKGMVGSSQFQTFIDPQGQRSSTAVAYLTENVARRPNLSIATGQTVTKIIFDNSSGKPRAVGVEMAASSVSPIRYIVKARKEVILSAGAIGTPQVLKLSGVGPSNELKQHGIQVVKDVPGVGANLADHLCGIVCFETKAKSMQFLFHPTKSLPALIEWIRFGKGAMTSNAAESGAFIRVADREDAPESLKKNDLSAGPGSVDLELLIGPLSYIEHGKVIAPMDRDFFSVGPIMLRPESRGTVTLKTTSPFDAPLIHANYLSTKHDCDMMVYGLNLCRKIAHSEYFKPAFKEWYFPSKDVETMSDEQLLEVLRNHSQTIYHPMCTAKMGPSSDKDAVVDENLKVHGIDGLRIVDASIFPKPVACHPCAPVVMVAERAADLIKGVA</sequence>
<proteinExistence type="inferred from homology"/>
<gene>
    <name evidence="10" type="ORF">K489DRAFT_347540</name>
</gene>
<dbReference type="RefSeq" id="XP_033454812.1">
    <property type="nucleotide sequence ID" value="XM_033602352.1"/>
</dbReference>
<reference evidence="10" key="2">
    <citation type="submission" date="2020-04" db="EMBL/GenBank/DDBJ databases">
        <authorList>
            <consortium name="NCBI Genome Project"/>
        </authorList>
    </citation>
    <scope>NUCLEOTIDE SEQUENCE</scope>
    <source>
        <strain evidence="10">CBS 342.82</strain>
    </source>
</reference>
<keyword evidence="7" id="KW-1133">Transmembrane helix</keyword>
<dbReference type="OrthoDB" id="269227at2759"/>
<dbReference type="PANTHER" id="PTHR11552">
    <property type="entry name" value="GLUCOSE-METHANOL-CHOLINE GMC OXIDOREDUCTASE"/>
    <property type="match status" value="1"/>
</dbReference>
<dbReference type="InterPro" id="IPR012132">
    <property type="entry name" value="GMC_OxRdtase"/>
</dbReference>
<evidence type="ECO:0000256" key="3">
    <source>
        <dbReference type="ARBA" id="ARBA00022630"/>
    </source>
</evidence>
<reference evidence="10" key="1">
    <citation type="submission" date="2020-01" db="EMBL/GenBank/DDBJ databases">
        <authorList>
            <consortium name="DOE Joint Genome Institute"/>
            <person name="Haridas S."/>
            <person name="Albert R."/>
            <person name="Binder M."/>
            <person name="Bloem J."/>
            <person name="Labutti K."/>
            <person name="Salamov A."/>
            <person name="Andreopoulos B."/>
            <person name="Baker S.E."/>
            <person name="Barry K."/>
            <person name="Bills G."/>
            <person name="Bluhm B.H."/>
            <person name="Cannon C."/>
            <person name="Castanera R."/>
            <person name="Culley D.E."/>
            <person name="Daum C."/>
            <person name="Ezra D."/>
            <person name="Gonzalez J.B."/>
            <person name="Henrissat B."/>
            <person name="Kuo A."/>
            <person name="Liang C."/>
            <person name="Lipzen A."/>
            <person name="Lutzoni F."/>
            <person name="Magnuson J."/>
            <person name="Mondo S."/>
            <person name="Nolan M."/>
            <person name="Ohm R."/>
            <person name="Pangilinan J."/>
            <person name="Park H.-J."/>
            <person name="Ramirez L."/>
            <person name="Alfaro M."/>
            <person name="Sun H."/>
            <person name="Tritt A."/>
            <person name="Yoshinaga Y."/>
            <person name="Zwiers L.-H."/>
            <person name="Turgeon B.G."/>
            <person name="Goodwin S.B."/>
            <person name="Spatafora J.W."/>
            <person name="Crous P.W."/>
            <person name="Grigoriev I.V."/>
        </authorList>
    </citation>
    <scope>NUCLEOTIDE SEQUENCE</scope>
    <source>
        <strain evidence="10">CBS 342.82</strain>
    </source>
</reference>
<keyword evidence="3" id="KW-0285">Flavoprotein</keyword>
<dbReference type="Proteomes" id="UP000504637">
    <property type="component" value="Unplaced"/>
</dbReference>
<evidence type="ECO:0000256" key="4">
    <source>
        <dbReference type="ARBA" id="ARBA00022827"/>
    </source>
</evidence>
<dbReference type="SUPFAM" id="SSF54373">
    <property type="entry name" value="FAD-linked reductases, C-terminal domain"/>
    <property type="match status" value="1"/>
</dbReference>
<dbReference type="GeneID" id="54360152"/>
<dbReference type="Pfam" id="PF05199">
    <property type="entry name" value="GMC_oxred_C"/>
    <property type="match status" value="1"/>
</dbReference>